<proteinExistence type="predicted"/>
<reference evidence="1" key="1">
    <citation type="submission" date="2020-05" db="EMBL/GenBank/DDBJ databases">
        <title>Large-scale comparative analyses of tick genomes elucidate their genetic diversity and vector capacities.</title>
        <authorList>
            <person name="Jia N."/>
            <person name="Wang J."/>
            <person name="Shi W."/>
            <person name="Du L."/>
            <person name="Sun Y."/>
            <person name="Zhan W."/>
            <person name="Jiang J."/>
            <person name="Wang Q."/>
            <person name="Zhang B."/>
            <person name="Ji P."/>
            <person name="Sakyi L.B."/>
            <person name="Cui X."/>
            <person name="Yuan T."/>
            <person name="Jiang B."/>
            <person name="Yang W."/>
            <person name="Lam T.T.-Y."/>
            <person name="Chang Q."/>
            <person name="Ding S."/>
            <person name="Wang X."/>
            <person name="Zhu J."/>
            <person name="Ruan X."/>
            <person name="Zhao L."/>
            <person name="Wei J."/>
            <person name="Que T."/>
            <person name="Du C."/>
            <person name="Cheng J."/>
            <person name="Dai P."/>
            <person name="Han X."/>
            <person name="Huang E."/>
            <person name="Gao Y."/>
            <person name="Liu J."/>
            <person name="Shao H."/>
            <person name="Ye R."/>
            <person name="Li L."/>
            <person name="Wei W."/>
            <person name="Wang X."/>
            <person name="Wang C."/>
            <person name="Yang T."/>
            <person name="Huo Q."/>
            <person name="Li W."/>
            <person name="Guo W."/>
            <person name="Chen H."/>
            <person name="Zhou L."/>
            <person name="Ni X."/>
            <person name="Tian J."/>
            <person name="Zhou Y."/>
            <person name="Sheng Y."/>
            <person name="Liu T."/>
            <person name="Pan Y."/>
            <person name="Xia L."/>
            <person name="Li J."/>
            <person name="Zhao F."/>
            <person name="Cao W."/>
        </authorList>
    </citation>
    <scope>NUCLEOTIDE SEQUENCE</scope>
    <source>
        <strain evidence="1">Hyas-2018</strain>
    </source>
</reference>
<sequence length="110" mass="12671">MTSNNRFHSRRHCARSVERVWHHAGLLEELAEQLCLSVADASAVIRRGLRSMEGLDDFMRLAGVVQDSVVCNPCQDGRPQLDTLNDDCWRMVRRYLMLDDVRESAPQCRQ</sequence>
<evidence type="ECO:0000313" key="1">
    <source>
        <dbReference type="EMBL" id="KAH6942280.1"/>
    </source>
</evidence>
<protein>
    <submittedName>
        <fullName evidence="1">Uncharacterized protein</fullName>
    </submittedName>
</protein>
<name>A0ACB7T5S8_HYAAI</name>
<gene>
    <name evidence="1" type="ORF">HPB50_002943</name>
</gene>
<dbReference type="EMBL" id="CM023490">
    <property type="protein sequence ID" value="KAH6942280.1"/>
    <property type="molecule type" value="Genomic_DNA"/>
</dbReference>
<evidence type="ECO:0000313" key="2">
    <source>
        <dbReference type="Proteomes" id="UP000821845"/>
    </source>
</evidence>
<comment type="caution">
    <text evidence="1">The sequence shown here is derived from an EMBL/GenBank/DDBJ whole genome shotgun (WGS) entry which is preliminary data.</text>
</comment>
<organism evidence="1 2">
    <name type="scientific">Hyalomma asiaticum</name>
    <name type="common">Tick</name>
    <dbReference type="NCBI Taxonomy" id="266040"/>
    <lineage>
        <taxon>Eukaryota</taxon>
        <taxon>Metazoa</taxon>
        <taxon>Ecdysozoa</taxon>
        <taxon>Arthropoda</taxon>
        <taxon>Chelicerata</taxon>
        <taxon>Arachnida</taxon>
        <taxon>Acari</taxon>
        <taxon>Parasitiformes</taxon>
        <taxon>Ixodida</taxon>
        <taxon>Ixodoidea</taxon>
        <taxon>Ixodidae</taxon>
        <taxon>Hyalomminae</taxon>
        <taxon>Hyalomma</taxon>
    </lineage>
</organism>
<accession>A0ACB7T5S8</accession>
<dbReference type="Proteomes" id="UP000821845">
    <property type="component" value="Chromosome 10"/>
</dbReference>
<keyword evidence="2" id="KW-1185">Reference proteome</keyword>